<keyword evidence="2" id="KW-0677">Repeat</keyword>
<dbReference type="SUPFAM" id="SSF49265">
    <property type="entry name" value="Fibronectin type III"/>
    <property type="match status" value="3"/>
</dbReference>
<evidence type="ECO:0000256" key="2">
    <source>
        <dbReference type="ARBA" id="ARBA00022737"/>
    </source>
</evidence>
<dbReference type="Gene3D" id="2.60.40.10">
    <property type="entry name" value="Immunoglobulins"/>
    <property type="match status" value="4"/>
</dbReference>
<sequence length="1311" mass="138243">MKKITFLFFALITFLQLSAQTGTVVVGVNDGTPNGTTEYPCPLQDYYKTGRAQFLYTAAELSSAGLVAGNITEIGWVVTSIGTAGLQEGYSISMKSTTATALTTTFETGATLVYGPTDYTPSATGNVVFTLTTPFVWDGTSNIIIEVCAGNASGAYTENVQCANSTLTYNGSAYYRSDTATAPCTTATIPTFEGGVSTSRPMLVATGSTASCLAPLNIVSANVTAFSADVSWDASSSGSTIGYEYVVSTSNVAPTGAGTATTNIFASLSNLLPITQYYIFVRTNCGSGQYSSWNGPFTFTTACAPITTFPVLEPFNTFLPNTCWIKGDNGDLTAGPATTGSNSWFADGFGNVGTTGAITYNIWLASANDWIISPEYTIPASGYELKFDAAATNYGATTAVTNWESDDFVEVLVSSTGTTNWTVLYTYGDSNVPGPTATPNIIDLDAYAGQTVRFAYRVVEGSNDGAADLQFFVDNFQIRLTPSCIEPLNIVSSSITSTGAAISWDATNPVPASGYEYVVSTTNTTPTVAGTATTNIYASLTGLTPATTYYVFVRANCGSNSYSPWSASATFTTACASVTSFIQNFDTVTTPAFPVCWEKVGTGGTANTQSSSSNSSPNTLYMYAFSTTSLAVVKMQPVSNLGAGTHRLKFKMRANFTVGGIVEFGYLTNPMDATTFVSLTTMTASSLTYQNFMYAPPAGSYSDYPAFRHTGSPGNSLLIDDVVWEAIPTCVEPSALVYANITSSGVDVSWTAPTTAPANGYQYVVSTTATAPTASGTSVSNPYVSVTGLTPSTTYYIYVRAICTVNPTDASPWIGPVSFMTACVPVTSLPWTEGFEGLTTVGTTNFPSCWFKENGDWSSQNTNGTWSTSNTGTNYIRDSWTATNEYMWTPGFQLTAGTSYDFSSYVQGDNGNSWVVDYFVNTNQVSTGATQLGASYNVPGDNSTYSAQAYNKITRSFVPSTTGTYYFAVRVNEPTGGPWYVSFDDFELKLSPACPTPNASVSGITDTTATISWTAVPSAAVGYEYVLNTTATDPTSSGTSLTTTSYAATGLTQTTTYYFHIRSVCSTGTYSTWSTVTFTTVATPPVNDNCATAVALTPGVAFATNPVVGTNVGATASAGVSVPTCDTLYTGGDVWYSVVVPATGSITIETNSNTGSNITDTVLSVYSGTCGSLTQIGCDDDASTDGNFSMVTLTSANNIIAGQTLYVRVWEYGNNAFGTFKVSAYDAALSNDTFDTSSFVAYPNPVKDVLNLSYTSTISNVKVVNLLGQQVINKTTNDKDVQVNMSDLAAGAYIVNITVEDTIHTIKVIKQ</sequence>
<dbReference type="Proteomes" id="UP001180481">
    <property type="component" value="Chromosome"/>
</dbReference>
<protein>
    <submittedName>
        <fullName evidence="5">Fibronectin type III domain-containing protein</fullName>
    </submittedName>
</protein>
<dbReference type="RefSeq" id="WP_309531537.1">
    <property type="nucleotide sequence ID" value="NZ_CP133721.1"/>
</dbReference>
<evidence type="ECO:0000256" key="1">
    <source>
        <dbReference type="ARBA" id="ARBA00022729"/>
    </source>
</evidence>
<dbReference type="Pfam" id="PF18962">
    <property type="entry name" value="Por_Secre_tail"/>
    <property type="match status" value="1"/>
</dbReference>
<accession>A0ABY9R7B0</accession>
<dbReference type="InterPro" id="IPR050991">
    <property type="entry name" value="ECM_Regulatory_Proteins"/>
</dbReference>
<dbReference type="CDD" id="cd00063">
    <property type="entry name" value="FN3"/>
    <property type="match status" value="3"/>
</dbReference>
<dbReference type="PANTHER" id="PTHR46708">
    <property type="entry name" value="TENASCIN"/>
    <property type="match status" value="1"/>
</dbReference>
<keyword evidence="1 3" id="KW-0732">Signal</keyword>
<feature type="signal peptide" evidence="3">
    <location>
        <begin position="1"/>
        <end position="19"/>
    </location>
</feature>
<dbReference type="PROSITE" id="PS50853">
    <property type="entry name" value="FN3"/>
    <property type="match status" value="4"/>
</dbReference>
<dbReference type="PANTHER" id="PTHR46708:SF2">
    <property type="entry name" value="FIBRONECTIN TYPE-III DOMAIN-CONTAINING PROTEIN"/>
    <property type="match status" value="1"/>
</dbReference>
<dbReference type="NCBIfam" id="TIGR04183">
    <property type="entry name" value="Por_Secre_tail"/>
    <property type="match status" value="1"/>
</dbReference>
<evidence type="ECO:0000259" key="4">
    <source>
        <dbReference type="PROSITE" id="PS50853"/>
    </source>
</evidence>
<feature type="domain" description="Fibronectin type-III" evidence="4">
    <location>
        <begin position="486"/>
        <end position="576"/>
    </location>
</feature>
<organism evidence="5 6">
    <name type="scientific">Flavobacterium nakdongensis</name>
    <dbReference type="NCBI Taxonomy" id="3073563"/>
    <lineage>
        <taxon>Bacteria</taxon>
        <taxon>Pseudomonadati</taxon>
        <taxon>Bacteroidota</taxon>
        <taxon>Flavobacteriia</taxon>
        <taxon>Flavobacteriales</taxon>
        <taxon>Flavobacteriaceae</taxon>
        <taxon>Flavobacterium</taxon>
    </lineage>
</organism>
<name>A0ABY9R7B0_9FLAO</name>
<feature type="domain" description="Fibronectin type-III" evidence="4">
    <location>
        <begin position="214"/>
        <end position="304"/>
    </location>
</feature>
<dbReference type="InterPro" id="IPR013783">
    <property type="entry name" value="Ig-like_fold"/>
</dbReference>
<dbReference type="InterPro" id="IPR026444">
    <property type="entry name" value="Secre_tail"/>
</dbReference>
<evidence type="ECO:0000313" key="6">
    <source>
        <dbReference type="Proteomes" id="UP001180481"/>
    </source>
</evidence>
<evidence type="ECO:0000313" key="5">
    <source>
        <dbReference type="EMBL" id="WMW77153.1"/>
    </source>
</evidence>
<dbReference type="Pfam" id="PF00041">
    <property type="entry name" value="fn3"/>
    <property type="match status" value="3"/>
</dbReference>
<dbReference type="EMBL" id="CP133721">
    <property type="protein sequence ID" value="WMW77153.1"/>
    <property type="molecule type" value="Genomic_DNA"/>
</dbReference>
<feature type="domain" description="Fibronectin type-III" evidence="4">
    <location>
        <begin position="995"/>
        <end position="1086"/>
    </location>
</feature>
<dbReference type="SMART" id="SM00060">
    <property type="entry name" value="FN3"/>
    <property type="match status" value="4"/>
</dbReference>
<dbReference type="InterPro" id="IPR036116">
    <property type="entry name" value="FN3_sf"/>
</dbReference>
<feature type="chain" id="PRO_5047156179" evidence="3">
    <location>
        <begin position="20"/>
        <end position="1311"/>
    </location>
</feature>
<proteinExistence type="predicted"/>
<keyword evidence="6" id="KW-1185">Reference proteome</keyword>
<dbReference type="InterPro" id="IPR003961">
    <property type="entry name" value="FN3_dom"/>
</dbReference>
<evidence type="ECO:0000256" key="3">
    <source>
        <dbReference type="SAM" id="SignalP"/>
    </source>
</evidence>
<reference evidence="5" key="1">
    <citation type="submission" date="2023-09" db="EMBL/GenBank/DDBJ databases">
        <title>Flavobacterium sp. 20NA77.7 isolated from freshwater.</title>
        <authorList>
            <person name="Le V."/>
            <person name="Ko S.-R."/>
            <person name="Ahn C.-Y."/>
            <person name="Oh H.-M."/>
        </authorList>
    </citation>
    <scope>NUCLEOTIDE SEQUENCE</scope>
    <source>
        <strain evidence="5">20NA77.7</strain>
    </source>
</reference>
<feature type="domain" description="Fibronectin type-III" evidence="4">
    <location>
        <begin position="732"/>
        <end position="824"/>
    </location>
</feature>
<gene>
    <name evidence="5" type="ORF">RF683_06545</name>
</gene>